<proteinExistence type="predicted"/>
<accession>A0A8S5S6M1</accession>
<reference evidence="1" key="1">
    <citation type="journal article" date="2021" name="Proc. Natl. Acad. Sci. U.S.A.">
        <title>A Catalog of Tens of Thousands of Viruses from Human Metagenomes Reveals Hidden Associations with Chronic Diseases.</title>
        <authorList>
            <person name="Tisza M.J."/>
            <person name="Buck C.B."/>
        </authorList>
    </citation>
    <scope>NUCLEOTIDE SEQUENCE</scope>
    <source>
        <strain evidence="1">CtqEN1</strain>
    </source>
</reference>
<sequence length="437" mass="48786">MANWSNSTNWNSTAYRGQVRYEEFKQDHPNAVFLFNVTRVLVNDTKTWEHAKELLGAKQGTNPFRANVQVLINDTPVAFSKIERPRGRKSGQAAENMEALVAVATLVDVANYKEFSDLINNPKSLEDIVKRCQGVSRDQVYKIIDAVADDESYGDTFIRIGKNIRSGTPISGNIDNYVVINKQVWDKLKAKAAALLSLVYGKVQGDKWNPADLLFVRKSFDFGQFQVEGNIAEFNEKFNSLVKQGEIIPVSVKQKVDSIKGSRGIATEIPTDISNISIRAIAKKGSIAGIPVKLSYEYGKATDDATIQKRALGWIESKGKEHVEQTVALAAGLIPDSSIWYLANDQFVHEHFEDAKRPPKIQEVIISLNSKAIWLKFDNTFAIVRTKGGNIQVSIEKERISAKFVDPDDVDPSDFKLLESSELETQLPSEYTLVESL</sequence>
<dbReference type="EMBL" id="BK032535">
    <property type="protein sequence ID" value="DAF46319.1"/>
    <property type="molecule type" value="Genomic_DNA"/>
</dbReference>
<evidence type="ECO:0000313" key="1">
    <source>
        <dbReference type="EMBL" id="DAF46319.1"/>
    </source>
</evidence>
<name>A0A8S5S6M1_9CAUD</name>
<organism evidence="1">
    <name type="scientific">Myoviridae sp. ctqEN1</name>
    <dbReference type="NCBI Taxonomy" id="2827709"/>
    <lineage>
        <taxon>Viruses</taxon>
        <taxon>Duplodnaviria</taxon>
        <taxon>Heunggongvirae</taxon>
        <taxon>Uroviricota</taxon>
        <taxon>Caudoviricetes</taxon>
    </lineage>
</organism>
<protein>
    <submittedName>
        <fullName evidence="1">Uncharacterized protein</fullName>
    </submittedName>
</protein>